<evidence type="ECO:0000256" key="6">
    <source>
        <dbReference type="ARBA" id="ARBA00022777"/>
    </source>
</evidence>
<sequence length="468" mass="52044">MTPETVLMYATLITAVLQNINIDTLTTTLDYGGFLQSLALAEALASALLIWLQTTSGRSCKELHLRKCQQHEAAWNGFICTIPVVLIFILLNNCIFNLGLTSATIQSVAILVQCTLHAYLPLWCPRTFTFGEVAILTQAAAQYLGSTICNILQKTALLCCILVVMLTFIVPWCRTVFGFYVTFTFIMGSVAVPLLHLLLGDNFIHWTIHYVTENTWKKKLFIYWLECCTVGVLIVLIGSGAITDLLQAFLSITRTRTKFSPCAAQKSALAPPPAASHILRTNSSKKISQSSTRIRKLFHLLAVAIFVPGAMKEPTMTCVAGTCCLIVFIMMETMRLSQIPPLFQPLQQTFVLFLDDQDQGPVILTHVYLLVGCVLPMWLYPIESVAAVVGSMIGKHHWRGSRRTKEGTIAGMISQLLFIILLYSWGAFVTPDSWFRVIISVILTSLIEAYTSHVDNLILPLVMYILLI</sequence>
<evidence type="ECO:0000256" key="10">
    <source>
        <dbReference type="SAM" id="Phobius"/>
    </source>
</evidence>
<dbReference type="EC" id="2.7.1.108" evidence="3"/>
<evidence type="ECO:0000256" key="3">
    <source>
        <dbReference type="ARBA" id="ARBA00012132"/>
    </source>
</evidence>
<keyword evidence="9 10" id="KW-0472">Membrane</keyword>
<dbReference type="GO" id="GO:0005789">
    <property type="term" value="C:endoplasmic reticulum membrane"/>
    <property type="evidence" value="ECO:0007669"/>
    <property type="project" value="UniProtKB-SubCell"/>
</dbReference>
<comment type="similarity">
    <text evidence="2">Belongs to the polyprenol kinase family.</text>
</comment>
<evidence type="ECO:0000256" key="7">
    <source>
        <dbReference type="ARBA" id="ARBA00022824"/>
    </source>
</evidence>
<dbReference type="InterPro" id="IPR032974">
    <property type="entry name" value="Polypren_kinase"/>
</dbReference>
<feature type="transmembrane region" description="Helical" evidence="10">
    <location>
        <begin position="34"/>
        <end position="52"/>
    </location>
</feature>
<protein>
    <recommendedName>
        <fullName evidence="3">dolichol kinase</fullName>
        <ecNumber evidence="3">2.7.1.108</ecNumber>
    </recommendedName>
</protein>
<dbReference type="PANTHER" id="PTHR13205">
    <property type="entry name" value="TRANSMEMBRANE PROTEIN 15-RELATED"/>
    <property type="match status" value="1"/>
</dbReference>
<gene>
    <name evidence="11" type="ORF">LSH36_368g01013</name>
</gene>
<evidence type="ECO:0000256" key="1">
    <source>
        <dbReference type="ARBA" id="ARBA00004477"/>
    </source>
</evidence>
<dbReference type="GO" id="GO:0004168">
    <property type="term" value="F:dolichol kinase activity"/>
    <property type="evidence" value="ECO:0007669"/>
    <property type="project" value="UniProtKB-EC"/>
</dbReference>
<reference evidence="11" key="1">
    <citation type="journal article" date="2023" name="Mol. Biol. Evol.">
        <title>Third-Generation Sequencing Reveals the Adaptive Role of the Epigenome in Three Deep-Sea Polychaetes.</title>
        <authorList>
            <person name="Perez M."/>
            <person name="Aroh O."/>
            <person name="Sun Y."/>
            <person name="Lan Y."/>
            <person name="Juniper S.K."/>
            <person name="Young C.R."/>
            <person name="Angers B."/>
            <person name="Qian P.Y."/>
        </authorList>
    </citation>
    <scope>NUCLEOTIDE SEQUENCE</scope>
    <source>
        <strain evidence="11">P08H-3</strain>
    </source>
</reference>
<feature type="transmembrane region" description="Helical" evidence="10">
    <location>
        <begin position="367"/>
        <end position="389"/>
    </location>
</feature>
<evidence type="ECO:0000313" key="11">
    <source>
        <dbReference type="EMBL" id="KAK2151286.1"/>
    </source>
</evidence>
<feature type="transmembrane region" description="Helical" evidence="10">
    <location>
        <begin position="151"/>
        <end position="170"/>
    </location>
</feature>
<dbReference type="AlphaFoldDB" id="A0AAD9N181"/>
<dbReference type="Proteomes" id="UP001208570">
    <property type="component" value="Unassembled WGS sequence"/>
</dbReference>
<evidence type="ECO:0000313" key="12">
    <source>
        <dbReference type="Proteomes" id="UP001208570"/>
    </source>
</evidence>
<keyword evidence="8 10" id="KW-1133">Transmembrane helix</keyword>
<comment type="subcellular location">
    <subcellularLocation>
        <location evidence="1">Endoplasmic reticulum membrane</location>
        <topology evidence="1">Multi-pass membrane protein</topology>
    </subcellularLocation>
</comment>
<keyword evidence="4" id="KW-0808">Transferase</keyword>
<dbReference type="GO" id="GO:0043048">
    <property type="term" value="P:dolichyl monophosphate biosynthetic process"/>
    <property type="evidence" value="ECO:0007669"/>
    <property type="project" value="TreeGrafter"/>
</dbReference>
<feature type="transmembrane region" description="Helical" evidence="10">
    <location>
        <begin position="409"/>
        <end position="428"/>
    </location>
</feature>
<evidence type="ECO:0000256" key="8">
    <source>
        <dbReference type="ARBA" id="ARBA00022989"/>
    </source>
</evidence>
<keyword evidence="7" id="KW-0256">Endoplasmic reticulum</keyword>
<name>A0AAD9N181_9ANNE</name>
<evidence type="ECO:0000256" key="2">
    <source>
        <dbReference type="ARBA" id="ARBA00010794"/>
    </source>
</evidence>
<comment type="caution">
    <text evidence="11">The sequence shown here is derived from an EMBL/GenBank/DDBJ whole genome shotgun (WGS) entry which is preliminary data.</text>
</comment>
<proteinExistence type="inferred from homology"/>
<keyword evidence="6" id="KW-0418">Kinase</keyword>
<feature type="transmembrane region" description="Helical" evidence="10">
    <location>
        <begin position="177"/>
        <end position="200"/>
    </location>
</feature>
<evidence type="ECO:0000256" key="4">
    <source>
        <dbReference type="ARBA" id="ARBA00022679"/>
    </source>
</evidence>
<evidence type="ECO:0000256" key="5">
    <source>
        <dbReference type="ARBA" id="ARBA00022692"/>
    </source>
</evidence>
<organism evidence="11 12">
    <name type="scientific">Paralvinella palmiformis</name>
    <dbReference type="NCBI Taxonomy" id="53620"/>
    <lineage>
        <taxon>Eukaryota</taxon>
        <taxon>Metazoa</taxon>
        <taxon>Spiralia</taxon>
        <taxon>Lophotrochozoa</taxon>
        <taxon>Annelida</taxon>
        <taxon>Polychaeta</taxon>
        <taxon>Sedentaria</taxon>
        <taxon>Canalipalpata</taxon>
        <taxon>Terebellida</taxon>
        <taxon>Terebelliformia</taxon>
        <taxon>Alvinellidae</taxon>
        <taxon>Paralvinella</taxon>
    </lineage>
</organism>
<feature type="transmembrane region" description="Helical" evidence="10">
    <location>
        <begin position="73"/>
        <end position="91"/>
    </location>
</feature>
<keyword evidence="5 10" id="KW-0812">Transmembrane</keyword>
<dbReference type="PANTHER" id="PTHR13205:SF15">
    <property type="entry name" value="DOLICHOL KINASE"/>
    <property type="match status" value="1"/>
</dbReference>
<keyword evidence="12" id="KW-1185">Reference proteome</keyword>
<evidence type="ECO:0000256" key="9">
    <source>
        <dbReference type="ARBA" id="ARBA00023136"/>
    </source>
</evidence>
<dbReference type="EMBL" id="JAODUP010000368">
    <property type="protein sequence ID" value="KAK2151286.1"/>
    <property type="molecule type" value="Genomic_DNA"/>
</dbReference>
<feature type="transmembrane region" description="Helical" evidence="10">
    <location>
        <begin position="220"/>
        <end position="246"/>
    </location>
</feature>
<accession>A0AAD9N181</accession>